<comment type="caution">
    <text evidence="1">The sequence shown here is derived from an EMBL/GenBank/DDBJ whole genome shotgun (WGS) entry which is preliminary data.</text>
</comment>
<dbReference type="AlphaFoldDB" id="A0A9D1CYM9"/>
<organism evidence="1 2">
    <name type="scientific">Candidatus Coprosoma intestinipullorum</name>
    <dbReference type="NCBI Taxonomy" id="2840752"/>
    <lineage>
        <taxon>Bacteria</taxon>
        <taxon>Bacillati</taxon>
        <taxon>Bacillota</taxon>
        <taxon>Bacillota incertae sedis</taxon>
        <taxon>Candidatus Coprosoma</taxon>
    </lineage>
</organism>
<evidence type="ECO:0000313" key="2">
    <source>
        <dbReference type="Proteomes" id="UP000886786"/>
    </source>
</evidence>
<proteinExistence type="predicted"/>
<dbReference type="EMBL" id="DVFV01000031">
    <property type="protein sequence ID" value="HIQ90315.1"/>
    <property type="molecule type" value="Genomic_DNA"/>
</dbReference>
<reference evidence="1" key="2">
    <citation type="journal article" date="2021" name="PeerJ">
        <title>Extensive microbial diversity within the chicken gut microbiome revealed by metagenomics and culture.</title>
        <authorList>
            <person name="Gilroy R."/>
            <person name="Ravi A."/>
            <person name="Getino M."/>
            <person name="Pursley I."/>
            <person name="Horton D.L."/>
            <person name="Alikhan N.F."/>
            <person name="Baker D."/>
            <person name="Gharbi K."/>
            <person name="Hall N."/>
            <person name="Watson M."/>
            <person name="Adriaenssens E.M."/>
            <person name="Foster-Nyarko E."/>
            <person name="Jarju S."/>
            <person name="Secka A."/>
            <person name="Antonio M."/>
            <person name="Oren A."/>
            <person name="Chaudhuri R.R."/>
            <person name="La Ragione R."/>
            <person name="Hildebrand F."/>
            <person name="Pallen M.J."/>
        </authorList>
    </citation>
    <scope>NUCLEOTIDE SEQUENCE</scope>
    <source>
        <strain evidence="1">CHK147-3167</strain>
    </source>
</reference>
<name>A0A9D1CYM9_9FIRM</name>
<gene>
    <name evidence="1" type="ORF">IAB27_01610</name>
</gene>
<accession>A0A9D1CYM9</accession>
<sequence length="49" mass="5915">MALKRDVRPIEYDRVNNLYLEAHERNIEFYFHQSGSMFIKDGKILVDEI</sequence>
<dbReference type="Proteomes" id="UP000886786">
    <property type="component" value="Unassembled WGS sequence"/>
</dbReference>
<evidence type="ECO:0000313" key="1">
    <source>
        <dbReference type="EMBL" id="HIQ90315.1"/>
    </source>
</evidence>
<reference evidence="1" key="1">
    <citation type="submission" date="2020-10" db="EMBL/GenBank/DDBJ databases">
        <authorList>
            <person name="Gilroy R."/>
        </authorList>
    </citation>
    <scope>NUCLEOTIDE SEQUENCE</scope>
    <source>
        <strain evidence="1">CHK147-3167</strain>
    </source>
</reference>
<protein>
    <submittedName>
        <fullName evidence="1">Uncharacterized protein</fullName>
    </submittedName>
</protein>